<dbReference type="PANTHER" id="PTHR12993:SF11">
    <property type="entry name" value="N-ACETYLGLUCOSAMINYL-PHOSPHATIDYLINOSITOL DE-N-ACETYLASE"/>
    <property type="match status" value="1"/>
</dbReference>
<evidence type="ECO:0000313" key="3">
    <source>
        <dbReference type="Proteomes" id="UP000198820"/>
    </source>
</evidence>
<dbReference type="AlphaFoldDB" id="A0A1H3ZTD2"/>
<gene>
    <name evidence="2" type="ORF">SAMN05421540_104204</name>
</gene>
<evidence type="ECO:0000256" key="1">
    <source>
        <dbReference type="SAM" id="SignalP"/>
    </source>
</evidence>
<dbReference type="EMBL" id="FNQF01000004">
    <property type="protein sequence ID" value="SEA27016.1"/>
    <property type="molecule type" value="Genomic_DNA"/>
</dbReference>
<proteinExistence type="predicted"/>
<dbReference type="InterPro" id="IPR024078">
    <property type="entry name" value="LmbE-like_dom_sf"/>
</dbReference>
<protein>
    <submittedName>
        <fullName evidence="2">GlcNAc-PI de-N-acetylase</fullName>
    </submittedName>
</protein>
<keyword evidence="3" id="KW-1185">Reference proteome</keyword>
<dbReference type="SUPFAM" id="SSF52317">
    <property type="entry name" value="Class I glutamine amidotransferase-like"/>
    <property type="match status" value="1"/>
</dbReference>
<dbReference type="Gene3D" id="3.40.50.10320">
    <property type="entry name" value="LmbE-like"/>
    <property type="match status" value="1"/>
</dbReference>
<accession>A0A1H3ZTD2</accession>
<evidence type="ECO:0000313" key="2">
    <source>
        <dbReference type="EMBL" id="SEA27016.1"/>
    </source>
</evidence>
<dbReference type="RefSeq" id="WP_093241915.1">
    <property type="nucleotide sequence ID" value="NZ_FNQF01000004.1"/>
</dbReference>
<dbReference type="InterPro" id="IPR029062">
    <property type="entry name" value="Class_I_gatase-like"/>
</dbReference>
<organism evidence="2 3">
    <name type="scientific">Psychroflexus halocasei</name>
    <dbReference type="NCBI Taxonomy" id="908615"/>
    <lineage>
        <taxon>Bacteria</taxon>
        <taxon>Pseudomonadati</taxon>
        <taxon>Bacteroidota</taxon>
        <taxon>Flavobacteriia</taxon>
        <taxon>Flavobacteriales</taxon>
        <taxon>Flavobacteriaceae</taxon>
        <taxon>Psychroflexus</taxon>
    </lineage>
</organism>
<feature type="signal peptide" evidence="1">
    <location>
        <begin position="1"/>
        <end position="19"/>
    </location>
</feature>
<feature type="chain" id="PRO_5011444998" evidence="1">
    <location>
        <begin position="20"/>
        <end position="826"/>
    </location>
</feature>
<dbReference type="InterPro" id="IPR003737">
    <property type="entry name" value="GlcNAc_PI_deacetylase-related"/>
</dbReference>
<dbReference type="Pfam" id="PF02585">
    <property type="entry name" value="PIG-L"/>
    <property type="match status" value="1"/>
</dbReference>
<dbReference type="Proteomes" id="UP000198820">
    <property type="component" value="Unassembled WGS sequence"/>
</dbReference>
<dbReference type="GO" id="GO:0000225">
    <property type="term" value="F:N-acetylglucosaminylphosphatidylinositol deacetylase activity"/>
    <property type="evidence" value="ECO:0007669"/>
    <property type="project" value="TreeGrafter"/>
</dbReference>
<keyword evidence="1" id="KW-0732">Signal</keyword>
<dbReference type="PANTHER" id="PTHR12993">
    <property type="entry name" value="N-ACETYLGLUCOSAMINYL-PHOSPHATIDYLINOSITOL DE-N-ACETYLASE-RELATED"/>
    <property type="match status" value="1"/>
</dbReference>
<sequence>MKYSASLIFSILLLQFTFAQQPSKPTSGEVFQQLKSLNFLGNVLYIAAHPDDENTAFISYFSNQVNARTAYLSLTRGDGGQNLIGNELGEELGLIRTQELLAARKIDNGEQFFSRAVDFGYSKTPKETLKIWDKEKILADVIYTIRKFRPDVIINRFDHRTSGSTHGHHTASAILSHEAFALAADENIYPKQLSEIEAWQPKRLFFNTSWYFYGSPEAFEKVDKSKYIKINTGVYYPLLGLSNNEIASLSRSQHQSQGFGQIGSRGDNMTYVEFIEGQEMQSDSLFGGINTKWSRLKDGKEIGQILYPLEEKFDHQKPWLIVPELIQAFKKIKEIDDLYWRNHKSNEIKNLIKSCLGLFIEAKAEKNYATLGEEIKIDLEAINRSPIQITLDSVDIQDQRATLIEPLKENQVLKSNLSIKIEDTLNYSSPYWLNQKPKNGTYYVNQQSLIGLPETPKQLKAEFIFDIIGEKISYQEDLIYKYKSPTLGEVYKNFKILPEVSIEMYPKTLNFNDTEEKEIQVTVKAFRNIEEASQIEIKTPIGWTINQQKIKINTLDEGESKSFKFRIKPNQNATSSSLEIEMKTGDKINNSVVKTIDYPHIPEQTIIRKSVVELNKFNIKTTDKKVAYIKGAGSVLPENLASIGIDIDVFNLEDINASLLQNYDVVITGLRLYNISKSIDFKQKILQDFIAKGGHLIIQYNTNRNLKIDNFKPFNFQISRDRVVDENAEMRILEPEHSVLHQPNKISDQDFENWVQERGLYFTDQWDKNLTPIFSMNDVDESPKKGSLLIGKYKKGHVTYTGISFFRQLPANVEGAYKLLVNLIAL</sequence>
<dbReference type="SUPFAM" id="SSF102588">
    <property type="entry name" value="LmbE-like"/>
    <property type="match status" value="1"/>
</dbReference>
<reference evidence="2 3" key="1">
    <citation type="submission" date="2016-10" db="EMBL/GenBank/DDBJ databases">
        <authorList>
            <person name="de Groot N.N."/>
        </authorList>
    </citation>
    <scope>NUCLEOTIDE SEQUENCE [LARGE SCALE GENOMIC DNA]</scope>
    <source>
        <strain evidence="2 3">DSM 23581</strain>
    </source>
</reference>
<dbReference type="STRING" id="908615.SAMN05421540_104204"/>
<name>A0A1H3ZTD2_9FLAO</name>